<name>A0A4S2ADU5_9BACE</name>
<feature type="transmembrane region" description="Helical" evidence="1">
    <location>
        <begin position="26"/>
        <end position="45"/>
    </location>
</feature>
<evidence type="ECO:0000256" key="1">
    <source>
        <dbReference type="SAM" id="Phobius"/>
    </source>
</evidence>
<evidence type="ECO:0000313" key="3">
    <source>
        <dbReference type="Proteomes" id="UP000310532"/>
    </source>
</evidence>
<reference evidence="2 3" key="1">
    <citation type="submission" date="2019-04" db="EMBL/GenBank/DDBJ databases">
        <title>Microbes associate with the intestines of laboratory mice.</title>
        <authorList>
            <person name="Navarre W."/>
            <person name="Wong E."/>
            <person name="Huang K."/>
            <person name="Tropini C."/>
            <person name="Ng K."/>
            <person name="Yu B."/>
        </authorList>
    </citation>
    <scope>NUCLEOTIDE SEQUENCE [LARGE SCALE GENOMIC DNA]</scope>
    <source>
        <strain evidence="2 3">NM69_E16B</strain>
    </source>
</reference>
<keyword evidence="3" id="KW-1185">Reference proteome</keyword>
<keyword evidence="1" id="KW-0812">Transmembrane</keyword>
<comment type="caution">
    <text evidence="2">The sequence shown here is derived from an EMBL/GenBank/DDBJ whole genome shotgun (WGS) entry which is preliminary data.</text>
</comment>
<sequence>MGINTVVICVAALFSYWVNKGSFKSAFTISLAFIIPLFTLIEFIMGLLMPSQLEDNWGIIAILCLMAFNGCLIYAIAKRSANQVKNKPSQDCKSS</sequence>
<keyword evidence="1" id="KW-1133">Transmembrane helix</keyword>
<accession>A0A4S2ADU5</accession>
<proteinExistence type="predicted"/>
<gene>
    <name evidence="2" type="ORF">E5355_17815</name>
</gene>
<dbReference type="AlphaFoldDB" id="A0A4S2ADU5"/>
<evidence type="ECO:0000313" key="2">
    <source>
        <dbReference type="EMBL" id="TGX99056.1"/>
    </source>
</evidence>
<feature type="transmembrane region" description="Helical" evidence="1">
    <location>
        <begin position="57"/>
        <end position="77"/>
    </location>
</feature>
<keyword evidence="1" id="KW-0472">Membrane</keyword>
<dbReference type="Proteomes" id="UP000310532">
    <property type="component" value="Unassembled WGS sequence"/>
</dbReference>
<protein>
    <submittedName>
        <fullName evidence="2">Uncharacterized protein</fullName>
    </submittedName>
</protein>
<dbReference type="EMBL" id="SRYZ01000070">
    <property type="protein sequence ID" value="TGX99056.1"/>
    <property type="molecule type" value="Genomic_DNA"/>
</dbReference>
<dbReference type="RefSeq" id="WP_124030361.1">
    <property type="nucleotide sequence ID" value="NZ_SRYZ01000070.1"/>
</dbReference>
<organism evidence="2 3">
    <name type="scientific">Bacteroides muris</name>
    <name type="common">ex Afrizal et al. 2022</name>
    <dbReference type="NCBI Taxonomy" id="2516960"/>
    <lineage>
        <taxon>Bacteria</taxon>
        <taxon>Pseudomonadati</taxon>
        <taxon>Bacteroidota</taxon>
        <taxon>Bacteroidia</taxon>
        <taxon>Bacteroidales</taxon>
        <taxon>Bacteroidaceae</taxon>
        <taxon>Bacteroides</taxon>
    </lineage>
</organism>